<dbReference type="Proteomes" id="UP001200034">
    <property type="component" value="Unassembled WGS sequence"/>
</dbReference>
<evidence type="ECO:0000259" key="2">
    <source>
        <dbReference type="Pfam" id="PF07716"/>
    </source>
</evidence>
<feature type="region of interest" description="Disordered" evidence="1">
    <location>
        <begin position="99"/>
        <end position="122"/>
    </location>
</feature>
<dbReference type="FunFam" id="1.20.5.170:FF:000140">
    <property type="entry name" value="BZIP transcription factor family"/>
    <property type="match status" value="1"/>
</dbReference>
<proteinExistence type="predicted"/>
<dbReference type="Pfam" id="PF07716">
    <property type="entry name" value="bZIP_2"/>
    <property type="match status" value="1"/>
</dbReference>
<organism evidence="3 4">
    <name type="scientific">Drosophila rubida</name>
    <dbReference type="NCBI Taxonomy" id="30044"/>
    <lineage>
        <taxon>Eukaryota</taxon>
        <taxon>Metazoa</taxon>
        <taxon>Ecdysozoa</taxon>
        <taxon>Arthropoda</taxon>
        <taxon>Hexapoda</taxon>
        <taxon>Insecta</taxon>
        <taxon>Pterygota</taxon>
        <taxon>Neoptera</taxon>
        <taxon>Endopterygota</taxon>
        <taxon>Diptera</taxon>
        <taxon>Brachycera</taxon>
        <taxon>Muscomorpha</taxon>
        <taxon>Ephydroidea</taxon>
        <taxon>Drosophilidae</taxon>
        <taxon>Drosophila</taxon>
    </lineage>
</organism>
<dbReference type="AlphaFoldDB" id="A0AAD4PHR3"/>
<dbReference type="InterPro" id="IPR046347">
    <property type="entry name" value="bZIP_sf"/>
</dbReference>
<feature type="compositionally biased region" description="Basic and acidic residues" evidence="1">
    <location>
        <begin position="110"/>
        <end position="122"/>
    </location>
</feature>
<evidence type="ECO:0000313" key="3">
    <source>
        <dbReference type="EMBL" id="KAH8365583.1"/>
    </source>
</evidence>
<dbReference type="EMBL" id="JAJJHW010002774">
    <property type="protein sequence ID" value="KAH8365583.1"/>
    <property type="molecule type" value="Genomic_DNA"/>
</dbReference>
<dbReference type="GO" id="GO:0005634">
    <property type="term" value="C:nucleus"/>
    <property type="evidence" value="ECO:0007669"/>
    <property type="project" value="UniProtKB-ARBA"/>
</dbReference>
<dbReference type="GO" id="GO:0003700">
    <property type="term" value="F:DNA-binding transcription factor activity"/>
    <property type="evidence" value="ECO:0007669"/>
    <property type="project" value="InterPro"/>
</dbReference>
<feature type="domain" description="BZIP" evidence="2">
    <location>
        <begin position="25"/>
        <end position="73"/>
    </location>
</feature>
<keyword evidence="4" id="KW-1185">Reference proteome</keyword>
<evidence type="ECO:0000313" key="4">
    <source>
        <dbReference type="Proteomes" id="UP001200034"/>
    </source>
</evidence>
<comment type="caution">
    <text evidence="3">The sequence shown here is derived from an EMBL/GenBank/DDBJ whole genome shotgun (WGS) entry which is preliminary data.</text>
</comment>
<feature type="compositionally biased region" description="Low complexity" evidence="1">
    <location>
        <begin position="1"/>
        <end position="20"/>
    </location>
</feature>
<gene>
    <name evidence="3" type="ORF">KR093_002256</name>
</gene>
<name>A0AAD4PHR3_9MUSC</name>
<feature type="compositionally biased region" description="Basic and acidic residues" evidence="1">
    <location>
        <begin position="40"/>
        <end position="51"/>
    </location>
</feature>
<dbReference type="SUPFAM" id="SSF57959">
    <property type="entry name" value="Leucine zipper domain"/>
    <property type="match status" value="1"/>
</dbReference>
<sequence length="122" mass="13926">MPARRSTAGTSRGSTSGGASPQAEDPAYKLKRKKNNEAVQRTREKTRQSAVERKARIEKLKVENIKLTQSIKSEKNYISMLRKMIISGRKNEEQDRLIDEILNNPEYSDDNQRNDDDASDTK</sequence>
<accession>A0AAD4PHR3</accession>
<protein>
    <recommendedName>
        <fullName evidence="2">BZIP domain-containing protein</fullName>
    </recommendedName>
</protein>
<reference evidence="3" key="1">
    <citation type="journal article" date="2021" name="Mol. Ecol. Resour.">
        <title>Phylogenomic analyses of the genus Drosophila reveals genomic signals of climate adaptation.</title>
        <authorList>
            <person name="Li F."/>
            <person name="Rane R.V."/>
            <person name="Luria V."/>
            <person name="Xiong Z."/>
            <person name="Chen J."/>
            <person name="Li Z."/>
            <person name="Catullo R.A."/>
            <person name="Griffin P.C."/>
            <person name="Schiffer M."/>
            <person name="Pearce S."/>
            <person name="Lee S.F."/>
            <person name="McElroy K."/>
            <person name="Stocker A."/>
            <person name="Shirriffs J."/>
            <person name="Cockerell F."/>
            <person name="Coppin C."/>
            <person name="Sgro C.M."/>
            <person name="Karger A."/>
            <person name="Cain J.W."/>
            <person name="Weber J.A."/>
            <person name="Santpere G."/>
            <person name="Kirschner M.W."/>
            <person name="Hoffmann A.A."/>
            <person name="Oakeshott J.G."/>
            <person name="Zhang G."/>
        </authorList>
    </citation>
    <scope>NUCLEOTIDE SEQUENCE</scope>
    <source>
        <strain evidence="3">BGI-SZ-2011g</strain>
    </source>
</reference>
<evidence type="ECO:0000256" key="1">
    <source>
        <dbReference type="SAM" id="MobiDB-lite"/>
    </source>
</evidence>
<dbReference type="InterPro" id="IPR004827">
    <property type="entry name" value="bZIP"/>
</dbReference>
<dbReference type="Gene3D" id="1.20.5.170">
    <property type="match status" value="1"/>
</dbReference>
<feature type="region of interest" description="Disordered" evidence="1">
    <location>
        <begin position="1"/>
        <end position="51"/>
    </location>
</feature>